<reference evidence="1" key="2">
    <citation type="submission" date="2015-06" db="UniProtKB">
        <authorList>
            <consortium name="EnsemblPlants"/>
        </authorList>
    </citation>
    <scope>IDENTIFICATION</scope>
</reference>
<dbReference type="Gramene" id="ORUFI01G21610.2">
    <property type="protein sequence ID" value="ORUFI01G21610.2"/>
    <property type="gene ID" value="ORUFI01G21610"/>
</dbReference>
<sequence>MMPAHRAGGHG</sequence>
<dbReference type="Proteomes" id="UP000008022">
    <property type="component" value="Unassembled WGS sequence"/>
</dbReference>
<dbReference type="Gramene" id="ORUFI01G21610.1">
    <property type="protein sequence ID" value="ORUFI01G21610.1"/>
    <property type="gene ID" value="ORUFI01G21610"/>
</dbReference>
<protein>
    <submittedName>
        <fullName evidence="1">Uncharacterized protein</fullName>
    </submittedName>
</protein>
<evidence type="ECO:0000313" key="1">
    <source>
        <dbReference type="EnsemblPlants" id="ORUFI01G21610.2"/>
    </source>
</evidence>
<proteinExistence type="predicted"/>
<accession>A0A0E0MXW8</accession>
<dbReference type="EnsemblPlants" id="ORUFI01G21610.1">
    <property type="protein sequence ID" value="ORUFI01G21610.1"/>
    <property type="gene ID" value="ORUFI01G21610"/>
</dbReference>
<dbReference type="HOGENOM" id="CLU_3437738_0_0_1"/>
<reference evidence="2" key="1">
    <citation type="submission" date="2013-06" db="EMBL/GenBank/DDBJ databases">
        <authorList>
            <person name="Zhao Q."/>
        </authorList>
    </citation>
    <scope>NUCLEOTIDE SEQUENCE</scope>
    <source>
        <strain evidence="2">cv. W1943</strain>
    </source>
</reference>
<evidence type="ECO:0000313" key="2">
    <source>
        <dbReference type="Proteomes" id="UP000008022"/>
    </source>
</evidence>
<dbReference type="EnsemblPlants" id="ORUFI01G21610.2">
    <property type="protein sequence ID" value="ORUFI01G21610.2"/>
    <property type="gene ID" value="ORUFI01G21610"/>
</dbReference>
<name>A0A0E0MXW8_ORYRU</name>
<organism evidence="1 2">
    <name type="scientific">Oryza rufipogon</name>
    <name type="common">Brownbeard rice</name>
    <name type="synonym">Asian wild rice</name>
    <dbReference type="NCBI Taxonomy" id="4529"/>
    <lineage>
        <taxon>Eukaryota</taxon>
        <taxon>Viridiplantae</taxon>
        <taxon>Streptophyta</taxon>
        <taxon>Embryophyta</taxon>
        <taxon>Tracheophyta</taxon>
        <taxon>Spermatophyta</taxon>
        <taxon>Magnoliopsida</taxon>
        <taxon>Liliopsida</taxon>
        <taxon>Poales</taxon>
        <taxon>Poaceae</taxon>
        <taxon>BOP clade</taxon>
        <taxon>Oryzoideae</taxon>
        <taxon>Oryzeae</taxon>
        <taxon>Oryzinae</taxon>
        <taxon>Oryza</taxon>
    </lineage>
</organism>
<keyword evidence="2" id="KW-1185">Reference proteome</keyword>